<dbReference type="InterPro" id="IPR019734">
    <property type="entry name" value="TPR_rpt"/>
</dbReference>
<dbReference type="KEGG" id="tet:TTHERM_00920770"/>
<dbReference type="RefSeq" id="XP_001027871.1">
    <property type="nucleotide sequence ID" value="XM_001027871.3"/>
</dbReference>
<dbReference type="InParanoid" id="Q24IJ6"/>
<dbReference type="InterPro" id="IPR011990">
    <property type="entry name" value="TPR-like_helical_dom_sf"/>
</dbReference>
<organism evidence="3 4">
    <name type="scientific">Tetrahymena thermophila (strain SB210)</name>
    <dbReference type="NCBI Taxonomy" id="312017"/>
    <lineage>
        <taxon>Eukaryota</taxon>
        <taxon>Sar</taxon>
        <taxon>Alveolata</taxon>
        <taxon>Ciliophora</taxon>
        <taxon>Intramacronucleata</taxon>
        <taxon>Oligohymenophorea</taxon>
        <taxon>Hymenostomatida</taxon>
        <taxon>Tetrahymenina</taxon>
        <taxon>Tetrahymenidae</taxon>
        <taxon>Tetrahymena</taxon>
    </lineage>
</organism>
<reference evidence="4" key="1">
    <citation type="journal article" date="2006" name="PLoS Biol.">
        <title>Macronuclear genome sequence of the ciliate Tetrahymena thermophila, a model eukaryote.</title>
        <authorList>
            <person name="Eisen J.A."/>
            <person name="Coyne R.S."/>
            <person name="Wu M."/>
            <person name="Wu D."/>
            <person name="Thiagarajan M."/>
            <person name="Wortman J.R."/>
            <person name="Badger J.H."/>
            <person name="Ren Q."/>
            <person name="Amedeo P."/>
            <person name="Jones K.M."/>
            <person name="Tallon L.J."/>
            <person name="Delcher A.L."/>
            <person name="Salzberg S.L."/>
            <person name="Silva J.C."/>
            <person name="Haas B.J."/>
            <person name="Majoros W.H."/>
            <person name="Farzad M."/>
            <person name="Carlton J.M."/>
            <person name="Smith R.K. Jr."/>
            <person name="Garg J."/>
            <person name="Pearlman R.E."/>
            <person name="Karrer K.M."/>
            <person name="Sun L."/>
            <person name="Manning G."/>
            <person name="Elde N.C."/>
            <person name="Turkewitz A.P."/>
            <person name="Asai D.J."/>
            <person name="Wilkes D.E."/>
            <person name="Wang Y."/>
            <person name="Cai H."/>
            <person name="Collins K."/>
            <person name="Stewart B.A."/>
            <person name="Lee S.R."/>
            <person name="Wilamowska K."/>
            <person name="Weinberg Z."/>
            <person name="Ruzzo W.L."/>
            <person name="Wloga D."/>
            <person name="Gaertig J."/>
            <person name="Frankel J."/>
            <person name="Tsao C.-C."/>
            <person name="Gorovsky M.A."/>
            <person name="Keeling P.J."/>
            <person name="Waller R.F."/>
            <person name="Patron N.J."/>
            <person name="Cherry J.M."/>
            <person name="Stover N.A."/>
            <person name="Krieger C.J."/>
            <person name="del Toro C."/>
            <person name="Ryder H.F."/>
            <person name="Williamson S.C."/>
            <person name="Barbeau R.A."/>
            <person name="Hamilton E.P."/>
            <person name="Orias E."/>
        </authorList>
    </citation>
    <scope>NUCLEOTIDE SEQUENCE [LARGE SCALE GENOMIC DNA]</scope>
    <source>
        <strain evidence="4">SB210</strain>
    </source>
</reference>
<gene>
    <name evidence="3" type="ORF">TTHERM_00920770</name>
</gene>
<dbReference type="GeneID" id="7840761"/>
<dbReference type="SUPFAM" id="SSF48452">
    <property type="entry name" value="TPR-like"/>
    <property type="match status" value="1"/>
</dbReference>
<dbReference type="PANTHER" id="PTHR10098">
    <property type="entry name" value="RAPSYN-RELATED"/>
    <property type="match status" value="1"/>
</dbReference>
<keyword evidence="4" id="KW-1185">Reference proteome</keyword>
<name>Q24IJ6_TETTS</name>
<dbReference type="STRING" id="312017.Q24IJ6"/>
<dbReference type="Proteomes" id="UP000009168">
    <property type="component" value="Unassembled WGS sequence"/>
</dbReference>
<dbReference type="AlphaFoldDB" id="Q24IJ6"/>
<sequence>MIGNNSFRERRAISQDRNSYFKNGDSFNVNNPNNISLNNYNQKDNFGNNLNQNIKNYSSNNEYYMNNFENSHNNSRLNSTNYANKSGQNGSFMDQSQGGQRKKKEPIKTSFQPTSSLAEENLVKNFNKLNPKNRINEEYLQTNKPQRIELPLFFNTPIRFNDNQLNTKIKSRSLIQKNYNTIGNIPESQQMGITKLNYSFNQFSQFNMDQSSFAKNPIESEEVQKQTIAEKHIYLRSLRRRKDYEMLAFACKRAGKPRDEGRSYYSIGVLNDNIGKYKVAIKSYEKFLQICQNIGDQHGEALAYNCLGVDYQMIGQQEKDNQFYEKAIQYHKQHENIADVNGKFLACINLGLCYDAINLRKQALSYYQQALRHSVKMSNLASQTIAIGNIGRIGMPGLLDNKEKMTVFIDKYIKLTQDMKDENGELKAQLKMGQVTSMIGNFEQGKQSFLRALQLAEQKQELDKLQEAKCGFAVASAEIQMQSYLHSYAQKMQSIQESNELDQEQRQNTDGSYHGFSYK</sequence>
<feature type="region of interest" description="Disordered" evidence="2">
    <location>
        <begin position="67"/>
        <end position="111"/>
    </location>
</feature>
<dbReference type="SMART" id="SM00028">
    <property type="entry name" value="TPR"/>
    <property type="match status" value="4"/>
</dbReference>
<dbReference type="Gene3D" id="1.25.40.10">
    <property type="entry name" value="Tetratricopeptide repeat domain"/>
    <property type="match status" value="2"/>
</dbReference>
<dbReference type="HOGENOM" id="CLU_525319_0_0_1"/>
<accession>Q24IJ6</accession>
<feature type="region of interest" description="Disordered" evidence="2">
    <location>
        <begin position="496"/>
        <end position="519"/>
    </location>
</feature>
<evidence type="ECO:0000256" key="2">
    <source>
        <dbReference type="SAM" id="MobiDB-lite"/>
    </source>
</evidence>
<dbReference type="OrthoDB" id="286233at2759"/>
<proteinExistence type="predicted"/>
<dbReference type="PROSITE" id="PS50005">
    <property type="entry name" value="TPR"/>
    <property type="match status" value="1"/>
</dbReference>
<keyword evidence="1" id="KW-0802">TPR repeat</keyword>
<dbReference type="Pfam" id="PF13181">
    <property type="entry name" value="TPR_8"/>
    <property type="match status" value="1"/>
</dbReference>
<dbReference type="PANTHER" id="PTHR10098:SF108">
    <property type="entry name" value="TETRATRICOPEPTIDE REPEAT PROTEIN 28"/>
    <property type="match status" value="1"/>
</dbReference>
<dbReference type="EMBL" id="GG662213">
    <property type="protein sequence ID" value="EAS07629.1"/>
    <property type="molecule type" value="Genomic_DNA"/>
</dbReference>
<evidence type="ECO:0000313" key="3">
    <source>
        <dbReference type="EMBL" id="EAS07629.1"/>
    </source>
</evidence>
<protein>
    <submittedName>
        <fullName evidence="3">Tetratricopeptide repeat protein</fullName>
    </submittedName>
</protein>
<dbReference type="eggNOG" id="ENOG502RTH8">
    <property type="taxonomic scope" value="Eukaryota"/>
</dbReference>
<evidence type="ECO:0000256" key="1">
    <source>
        <dbReference type="PROSITE-ProRule" id="PRU00339"/>
    </source>
</evidence>
<dbReference type="OMA" id="CYDADSQ"/>
<feature type="region of interest" description="Disordered" evidence="2">
    <location>
        <begin position="1"/>
        <end position="26"/>
    </location>
</feature>
<feature type="repeat" description="TPR" evidence="1">
    <location>
        <begin position="426"/>
        <end position="459"/>
    </location>
</feature>
<evidence type="ECO:0000313" key="4">
    <source>
        <dbReference type="Proteomes" id="UP000009168"/>
    </source>
</evidence>
<feature type="compositionally biased region" description="Polar residues" evidence="2">
    <location>
        <begin position="15"/>
        <end position="26"/>
    </location>
</feature>
<feature type="compositionally biased region" description="Polar residues" evidence="2">
    <location>
        <begin position="72"/>
        <end position="99"/>
    </location>
</feature>